<comment type="caution">
    <text evidence="1">The sequence shown here is derived from an EMBL/GenBank/DDBJ whole genome shotgun (WGS) entry which is preliminary data.</text>
</comment>
<sequence length="79" mass="8337">MTTENKAAGSGDETLCPLCGETNACGVRSAQACWCASATIPADLTALVPDAAKQKACICQACVRLYSQNPTVFKARRRQ</sequence>
<evidence type="ECO:0000313" key="1">
    <source>
        <dbReference type="EMBL" id="HAN27534.1"/>
    </source>
</evidence>
<protein>
    <recommendedName>
        <fullName evidence="3">Cysteine-rich CWC family protein</fullName>
    </recommendedName>
</protein>
<dbReference type="EMBL" id="DMND01000103">
    <property type="protein sequence ID" value="HAN27534.1"/>
    <property type="molecule type" value="Genomic_DNA"/>
</dbReference>
<accession>A0A3C1KMG1</accession>
<proteinExistence type="predicted"/>
<dbReference type="Pfam" id="PF14375">
    <property type="entry name" value="Cys_rich_CWC"/>
    <property type="match status" value="1"/>
</dbReference>
<reference evidence="1 2" key="1">
    <citation type="journal article" date="2018" name="Nat. Biotechnol.">
        <title>A standardized bacterial taxonomy based on genome phylogeny substantially revises the tree of life.</title>
        <authorList>
            <person name="Parks D.H."/>
            <person name="Chuvochina M."/>
            <person name="Waite D.W."/>
            <person name="Rinke C."/>
            <person name="Skarshewski A."/>
            <person name="Chaumeil P.A."/>
            <person name="Hugenholtz P."/>
        </authorList>
    </citation>
    <scope>NUCLEOTIDE SEQUENCE [LARGE SCALE GENOMIC DNA]</scope>
    <source>
        <strain evidence="1">UBA9158</strain>
    </source>
</reference>
<name>A0A3C1KMG1_9GAMM</name>
<dbReference type="AlphaFoldDB" id="A0A3C1KMG1"/>
<dbReference type="Proteomes" id="UP000259273">
    <property type="component" value="Unassembled WGS sequence"/>
</dbReference>
<evidence type="ECO:0008006" key="3">
    <source>
        <dbReference type="Google" id="ProtNLM"/>
    </source>
</evidence>
<dbReference type="InterPro" id="IPR032720">
    <property type="entry name" value="Cys_rich_CWC"/>
</dbReference>
<evidence type="ECO:0000313" key="2">
    <source>
        <dbReference type="Proteomes" id="UP000259273"/>
    </source>
</evidence>
<organism evidence="1 2">
    <name type="scientific">Haliea salexigens</name>
    <dbReference type="NCBI Taxonomy" id="287487"/>
    <lineage>
        <taxon>Bacteria</taxon>
        <taxon>Pseudomonadati</taxon>
        <taxon>Pseudomonadota</taxon>
        <taxon>Gammaproteobacteria</taxon>
        <taxon>Cellvibrionales</taxon>
        <taxon>Halieaceae</taxon>
        <taxon>Haliea</taxon>
    </lineage>
</organism>
<gene>
    <name evidence="1" type="ORF">DCP75_07415</name>
</gene>